<dbReference type="Gene3D" id="2.160.20.80">
    <property type="entry name" value="E3 ubiquitin-protein ligase SopA"/>
    <property type="match status" value="1"/>
</dbReference>
<keyword evidence="2" id="KW-1133">Transmembrane helix</keyword>
<keyword evidence="2" id="KW-0812">Transmembrane</keyword>
<evidence type="ECO:0000256" key="1">
    <source>
        <dbReference type="SAM" id="MobiDB-lite"/>
    </source>
</evidence>
<accession>A0A6S6Z4X9</accession>
<protein>
    <recommendedName>
        <fullName evidence="5">Pentapeptide repeat protein</fullName>
    </recommendedName>
</protein>
<evidence type="ECO:0000256" key="2">
    <source>
        <dbReference type="SAM" id="Phobius"/>
    </source>
</evidence>
<dbReference type="RefSeq" id="WP_175168599.1">
    <property type="nucleotide sequence ID" value="NZ_CADIJQ010000001.1"/>
</dbReference>
<reference evidence="3 4" key="1">
    <citation type="submission" date="2020-04" db="EMBL/GenBank/DDBJ databases">
        <authorList>
            <person name="De Canck E."/>
        </authorList>
    </citation>
    <scope>NUCLEOTIDE SEQUENCE [LARGE SCALE GENOMIC DNA]</scope>
    <source>
        <strain evidence="3 4">LMG 3441</strain>
    </source>
</reference>
<keyword evidence="4" id="KW-1185">Reference proteome</keyword>
<dbReference type="AlphaFoldDB" id="A0A6S6Z4X9"/>
<name>A0A6S6Z4X9_9BURK</name>
<dbReference type="Pfam" id="PF00805">
    <property type="entry name" value="Pentapeptide"/>
    <property type="match status" value="1"/>
</dbReference>
<evidence type="ECO:0000313" key="4">
    <source>
        <dbReference type="Proteomes" id="UP000494269"/>
    </source>
</evidence>
<feature type="transmembrane region" description="Helical" evidence="2">
    <location>
        <begin position="49"/>
        <end position="70"/>
    </location>
</feature>
<dbReference type="InterPro" id="IPR001646">
    <property type="entry name" value="5peptide_repeat"/>
</dbReference>
<dbReference type="Proteomes" id="UP000494269">
    <property type="component" value="Unassembled WGS sequence"/>
</dbReference>
<dbReference type="SUPFAM" id="SSF141571">
    <property type="entry name" value="Pentapeptide repeat-like"/>
    <property type="match status" value="1"/>
</dbReference>
<evidence type="ECO:0008006" key="5">
    <source>
        <dbReference type="Google" id="ProtNLM"/>
    </source>
</evidence>
<keyword evidence="2" id="KW-0472">Membrane</keyword>
<organism evidence="3 4">
    <name type="scientific">Achromobacter kerstersii</name>
    <dbReference type="NCBI Taxonomy" id="1353890"/>
    <lineage>
        <taxon>Bacteria</taxon>
        <taxon>Pseudomonadati</taxon>
        <taxon>Pseudomonadota</taxon>
        <taxon>Betaproteobacteria</taxon>
        <taxon>Burkholderiales</taxon>
        <taxon>Alcaligenaceae</taxon>
        <taxon>Achromobacter</taxon>
    </lineage>
</organism>
<feature type="region of interest" description="Disordered" evidence="1">
    <location>
        <begin position="1"/>
        <end position="20"/>
    </location>
</feature>
<dbReference type="EMBL" id="CADIJQ010000001">
    <property type="protein sequence ID" value="CAB3658041.1"/>
    <property type="molecule type" value="Genomic_DNA"/>
</dbReference>
<evidence type="ECO:0000313" key="3">
    <source>
        <dbReference type="EMBL" id="CAB3658041.1"/>
    </source>
</evidence>
<proteinExistence type="predicted"/>
<gene>
    <name evidence="3" type="ORF">LMG3441_00407</name>
</gene>
<sequence>MSDSDATRKKPPGTPPADPRKAALELRKLELEIKALTFKQSRLGRLTEILQGVVPILAILSLVWTVVVGLNQQEAQRKDAESARFERAFAKLGSSVPSERVTGVAQASALLHAAGGERDRDILTALANQLALDPNPAVRSAILNVLSNLDHTTDAATLNATLKNIVDLQRVMVQSAGMTPFELSSALKDGRGIYFIPDLSNATEADQQTIDETFVRLESLRAALVALLKAGGRTRQMDHIYCPDCAFDVLKVDFSEVSFQNAILPGTQWNLVRLARSSFKDAVLTGADFTGAMLEGADLSADETNTHREEYIAANAIRYLSGPQLPRVLDEFITRAPTFICANLKNANFSGRLLFSRIDDDTTDNASDGFVRDFLRANIAGADFRQAREMVIRRVEAGREQDPYVRLHRVVASERNPKAYYYTTIALTYMDFFQRRRNTAQDREHDLTMEVVAQSFLMADNVEEAKFPEGVQAAIKALRAKPSSFNFPTCDVYLKDLRNAQP</sequence>